<accession>A0A3A1YC94</accession>
<organism evidence="3 4">
    <name type="scientific">Psittacicella hinzii</name>
    <dbReference type="NCBI Taxonomy" id="2028575"/>
    <lineage>
        <taxon>Bacteria</taxon>
        <taxon>Pseudomonadati</taxon>
        <taxon>Pseudomonadota</taxon>
        <taxon>Gammaproteobacteria</taxon>
        <taxon>Pasteurellales</taxon>
        <taxon>Psittacicellaceae</taxon>
        <taxon>Psittacicella</taxon>
    </lineage>
</organism>
<feature type="region of interest" description="Disordered" evidence="1">
    <location>
        <begin position="228"/>
        <end position="260"/>
    </location>
</feature>
<reference evidence="3 4" key="1">
    <citation type="submission" date="2017-08" db="EMBL/GenBank/DDBJ databases">
        <title>Reclassification of Bisgaard taxon 37 and 44.</title>
        <authorList>
            <person name="Christensen H."/>
        </authorList>
    </citation>
    <scope>NUCLEOTIDE SEQUENCE [LARGE SCALE GENOMIC DNA]</scope>
    <source>
        <strain evidence="3 4">111</strain>
    </source>
</reference>
<name>A0A3A1YC94_9GAMM</name>
<dbReference type="PROSITE" id="PS51257">
    <property type="entry name" value="PROKAR_LIPOPROTEIN"/>
    <property type="match status" value="1"/>
</dbReference>
<evidence type="ECO:0000256" key="2">
    <source>
        <dbReference type="SAM" id="SignalP"/>
    </source>
</evidence>
<feature type="chain" id="PRO_5017255627" description="Lipoprotein" evidence="2">
    <location>
        <begin position="22"/>
        <end position="260"/>
    </location>
</feature>
<dbReference type="Proteomes" id="UP000265916">
    <property type="component" value="Unassembled WGS sequence"/>
</dbReference>
<dbReference type="EMBL" id="NRJG01000171">
    <property type="protein sequence ID" value="RIY34790.1"/>
    <property type="molecule type" value="Genomic_DNA"/>
</dbReference>
<dbReference type="AlphaFoldDB" id="A0A3A1YC94"/>
<evidence type="ECO:0000313" key="3">
    <source>
        <dbReference type="EMBL" id="RIY34790.1"/>
    </source>
</evidence>
<protein>
    <recommendedName>
        <fullName evidence="5">Lipoprotein</fullName>
    </recommendedName>
</protein>
<proteinExistence type="predicted"/>
<gene>
    <name evidence="3" type="ORF">CKF58_07650</name>
</gene>
<evidence type="ECO:0000313" key="4">
    <source>
        <dbReference type="Proteomes" id="UP000265916"/>
    </source>
</evidence>
<evidence type="ECO:0000256" key="1">
    <source>
        <dbReference type="SAM" id="MobiDB-lite"/>
    </source>
</evidence>
<keyword evidence="2" id="KW-0732">Signal</keyword>
<feature type="signal peptide" evidence="2">
    <location>
        <begin position="1"/>
        <end position="21"/>
    </location>
</feature>
<comment type="caution">
    <text evidence="3">The sequence shown here is derived from an EMBL/GenBank/DDBJ whole genome shotgun (WGS) entry which is preliminary data.</text>
</comment>
<sequence>MKKLKALGLFVAVAGAASLLAACNDKDNTSSTTTSAETSSAVVSKYVKDFNSTQSFINRYTNQEFNFNAALPLSGKFVQVLNDLSNGAKAVSEAPVDQRALVEDEVLLTVNDRFLSYVDAYKNDKPAYTADFPNGDIDLDTANLKDLLDQLQGGCSTNNDYQADLDSIKRLEVKDENGNVIPFPAEVENEVVNWNANFKNTCNLAKDLYKIVSAPNFSYADLKQQVAAKRAADAQPAAPATEEAAPAETPAAPAEAPANK</sequence>
<keyword evidence="4" id="KW-1185">Reference proteome</keyword>
<dbReference type="RefSeq" id="WP_222987766.1">
    <property type="nucleotide sequence ID" value="NZ_JBHSSP010000039.1"/>
</dbReference>
<evidence type="ECO:0008006" key="5">
    <source>
        <dbReference type="Google" id="ProtNLM"/>
    </source>
</evidence>